<organism evidence="9 10">
    <name type="scientific">Nesterenkonia aethiopica</name>
    <dbReference type="NCBI Taxonomy" id="269144"/>
    <lineage>
        <taxon>Bacteria</taxon>
        <taxon>Bacillati</taxon>
        <taxon>Actinomycetota</taxon>
        <taxon>Actinomycetes</taxon>
        <taxon>Micrococcales</taxon>
        <taxon>Micrococcaceae</taxon>
        <taxon>Nesterenkonia</taxon>
    </lineage>
</organism>
<feature type="transmembrane region" description="Helical" evidence="7">
    <location>
        <begin position="258"/>
        <end position="279"/>
    </location>
</feature>
<dbReference type="PANTHER" id="PTHR43386">
    <property type="entry name" value="OLIGOPEPTIDE TRANSPORT SYSTEM PERMEASE PROTEIN APPC"/>
    <property type="match status" value="1"/>
</dbReference>
<keyword evidence="4 7" id="KW-0812">Transmembrane</keyword>
<reference evidence="10" key="1">
    <citation type="journal article" date="2019" name="Int. J. Syst. Evol. Microbiol.">
        <title>The Global Catalogue of Microorganisms (GCM) 10K type strain sequencing project: providing services to taxonomists for standard genome sequencing and annotation.</title>
        <authorList>
            <consortium name="The Broad Institute Genomics Platform"/>
            <consortium name="The Broad Institute Genome Sequencing Center for Infectious Disease"/>
            <person name="Wu L."/>
            <person name="Ma J."/>
        </authorList>
    </citation>
    <scope>NUCLEOTIDE SEQUENCE [LARGE SCALE GENOMIC DNA]</scope>
    <source>
        <strain evidence="10">JCM 14309</strain>
    </source>
</reference>
<dbReference type="CDD" id="cd06261">
    <property type="entry name" value="TM_PBP2"/>
    <property type="match status" value="1"/>
</dbReference>
<evidence type="ECO:0000256" key="1">
    <source>
        <dbReference type="ARBA" id="ARBA00004651"/>
    </source>
</evidence>
<dbReference type="InterPro" id="IPR050366">
    <property type="entry name" value="BP-dependent_transpt_permease"/>
</dbReference>
<dbReference type="Pfam" id="PF00528">
    <property type="entry name" value="BPD_transp_1"/>
    <property type="match status" value="1"/>
</dbReference>
<proteinExistence type="inferred from homology"/>
<dbReference type="Proteomes" id="UP001500236">
    <property type="component" value="Unassembled WGS sequence"/>
</dbReference>
<evidence type="ECO:0000256" key="6">
    <source>
        <dbReference type="ARBA" id="ARBA00023136"/>
    </source>
</evidence>
<feature type="transmembrane region" description="Helical" evidence="7">
    <location>
        <begin position="156"/>
        <end position="173"/>
    </location>
</feature>
<protein>
    <submittedName>
        <fullName evidence="9">ABC transporter permease</fullName>
    </submittedName>
</protein>
<feature type="transmembrane region" description="Helical" evidence="7">
    <location>
        <begin position="130"/>
        <end position="150"/>
    </location>
</feature>
<evidence type="ECO:0000256" key="5">
    <source>
        <dbReference type="ARBA" id="ARBA00022989"/>
    </source>
</evidence>
<comment type="caution">
    <text evidence="9">The sequence shown here is derived from an EMBL/GenBank/DDBJ whole genome shotgun (WGS) entry which is preliminary data.</text>
</comment>
<sequence>MYQTTAAAAAAETSRSPFIRGLQQLARNKLGVIGGLLLLLAVIAAVGAPWIAPHHFAAVNFQIPFQTPGTAGYPLGTDDLGRDVLSRLLYGVRTSLWIGLLSVAVAVGVGTPLGLLAGYSRVADAVVSRLTDVALAFPFLIIAVGLAAIRGPSLENAAIALGIANIPIIVRVVRGEALRISGLEFVQAARAMNISQARILFQHLLPNASSVIIVQATVIIPVAIIGEAMLSFLGLGIQPPEPSLGIMLADAQEYIYRSPWAAVWPGLTIIVMCLGFNMFGDALRDALDPNAR</sequence>
<accession>A0ABP6M6G5</accession>
<dbReference type="EMBL" id="BAAAVT010000026">
    <property type="protein sequence ID" value="GAA3075579.1"/>
    <property type="molecule type" value="Genomic_DNA"/>
</dbReference>
<keyword evidence="3" id="KW-1003">Cell membrane</keyword>
<evidence type="ECO:0000256" key="4">
    <source>
        <dbReference type="ARBA" id="ARBA00022692"/>
    </source>
</evidence>
<evidence type="ECO:0000313" key="9">
    <source>
        <dbReference type="EMBL" id="GAA3075579.1"/>
    </source>
</evidence>
<feature type="transmembrane region" description="Helical" evidence="7">
    <location>
        <begin position="96"/>
        <end position="118"/>
    </location>
</feature>
<dbReference type="InterPro" id="IPR000515">
    <property type="entry name" value="MetI-like"/>
</dbReference>
<dbReference type="InterPro" id="IPR035906">
    <property type="entry name" value="MetI-like_sf"/>
</dbReference>
<keyword evidence="10" id="KW-1185">Reference proteome</keyword>
<dbReference type="SUPFAM" id="SSF161098">
    <property type="entry name" value="MetI-like"/>
    <property type="match status" value="1"/>
</dbReference>
<dbReference type="Pfam" id="PF12911">
    <property type="entry name" value="OppC_N"/>
    <property type="match status" value="1"/>
</dbReference>
<comment type="similarity">
    <text evidence="7">Belongs to the binding-protein-dependent transport system permease family.</text>
</comment>
<evidence type="ECO:0000256" key="2">
    <source>
        <dbReference type="ARBA" id="ARBA00022448"/>
    </source>
</evidence>
<keyword evidence="5 7" id="KW-1133">Transmembrane helix</keyword>
<feature type="transmembrane region" description="Helical" evidence="7">
    <location>
        <begin position="30"/>
        <end position="52"/>
    </location>
</feature>
<feature type="domain" description="ABC transmembrane type-1" evidence="8">
    <location>
        <begin position="92"/>
        <end position="280"/>
    </location>
</feature>
<dbReference type="PANTHER" id="PTHR43386:SF25">
    <property type="entry name" value="PEPTIDE ABC TRANSPORTER PERMEASE PROTEIN"/>
    <property type="match status" value="1"/>
</dbReference>
<evidence type="ECO:0000256" key="3">
    <source>
        <dbReference type="ARBA" id="ARBA00022475"/>
    </source>
</evidence>
<name>A0ABP6M6G5_9MICC</name>
<gene>
    <name evidence="9" type="ORF">GCM10010529_29130</name>
</gene>
<keyword evidence="6 7" id="KW-0472">Membrane</keyword>
<evidence type="ECO:0000256" key="7">
    <source>
        <dbReference type="RuleBase" id="RU363032"/>
    </source>
</evidence>
<evidence type="ECO:0000259" key="8">
    <source>
        <dbReference type="PROSITE" id="PS50928"/>
    </source>
</evidence>
<dbReference type="RefSeq" id="WP_344684857.1">
    <property type="nucleotide sequence ID" value="NZ_BAAAVT010000026.1"/>
</dbReference>
<feature type="transmembrane region" description="Helical" evidence="7">
    <location>
        <begin position="211"/>
        <end position="238"/>
    </location>
</feature>
<keyword evidence="2 7" id="KW-0813">Transport</keyword>
<evidence type="ECO:0000313" key="10">
    <source>
        <dbReference type="Proteomes" id="UP001500236"/>
    </source>
</evidence>
<dbReference type="PROSITE" id="PS50928">
    <property type="entry name" value="ABC_TM1"/>
    <property type="match status" value="1"/>
</dbReference>
<dbReference type="InterPro" id="IPR025966">
    <property type="entry name" value="OppC_N"/>
</dbReference>
<dbReference type="Gene3D" id="1.10.3720.10">
    <property type="entry name" value="MetI-like"/>
    <property type="match status" value="1"/>
</dbReference>
<comment type="subcellular location">
    <subcellularLocation>
        <location evidence="1 7">Cell membrane</location>
        <topology evidence="1 7">Multi-pass membrane protein</topology>
    </subcellularLocation>
</comment>